<dbReference type="RefSeq" id="WP_055286753.1">
    <property type="nucleotide sequence ID" value="NZ_CYYP01000011.1"/>
</dbReference>
<dbReference type="EC" id="2.7.1.148" evidence="2 9"/>
<proteinExistence type="inferred from homology"/>
<dbReference type="GO" id="GO:0050515">
    <property type="term" value="F:4-(cytidine 5'-diphospho)-2-C-methyl-D-erythritol kinase activity"/>
    <property type="evidence" value="ECO:0007669"/>
    <property type="project" value="UniProtKB-UniRule"/>
</dbReference>
<evidence type="ECO:0000259" key="11">
    <source>
        <dbReference type="Pfam" id="PF08544"/>
    </source>
</evidence>
<evidence type="ECO:0000256" key="4">
    <source>
        <dbReference type="ARBA" id="ARBA00022679"/>
    </source>
</evidence>
<comment type="caution">
    <text evidence="9">Lacks conserved residue(s) required for the propagation of feature annotation.</text>
</comment>
<keyword evidence="7 9" id="KW-0067">ATP-binding</keyword>
<dbReference type="HAMAP" id="MF_00061">
    <property type="entry name" value="IspE"/>
    <property type="match status" value="1"/>
</dbReference>
<dbReference type="PIRSF" id="PIRSF010376">
    <property type="entry name" value="IspE"/>
    <property type="match status" value="1"/>
</dbReference>
<dbReference type="NCBIfam" id="TIGR00154">
    <property type="entry name" value="ispE"/>
    <property type="match status" value="1"/>
</dbReference>
<evidence type="ECO:0000256" key="6">
    <source>
        <dbReference type="ARBA" id="ARBA00022777"/>
    </source>
</evidence>
<dbReference type="InterPro" id="IPR013750">
    <property type="entry name" value="GHMP_kinase_C_dom"/>
</dbReference>
<dbReference type="Gene3D" id="3.30.230.10">
    <property type="match status" value="1"/>
</dbReference>
<dbReference type="EMBL" id="CYYP01000011">
    <property type="protein sequence ID" value="CUO27558.1"/>
    <property type="molecule type" value="Genomic_DNA"/>
</dbReference>
<evidence type="ECO:0000256" key="7">
    <source>
        <dbReference type="ARBA" id="ARBA00022840"/>
    </source>
</evidence>
<dbReference type="UniPathway" id="UPA00056">
    <property type="reaction ID" value="UER00094"/>
</dbReference>
<dbReference type="InterPro" id="IPR004424">
    <property type="entry name" value="IspE"/>
</dbReference>
<dbReference type="Pfam" id="PF08544">
    <property type="entry name" value="GHMP_kinases_C"/>
    <property type="match status" value="1"/>
</dbReference>
<reference evidence="12 13" key="1">
    <citation type="submission" date="2015-09" db="EMBL/GenBank/DDBJ databases">
        <authorList>
            <consortium name="Pathogen Informatics"/>
        </authorList>
    </citation>
    <scope>NUCLEOTIDE SEQUENCE [LARGE SCALE GENOMIC DNA]</scope>
    <source>
        <strain evidence="12 13">2789STDY5608823</strain>
    </source>
</reference>
<evidence type="ECO:0000256" key="9">
    <source>
        <dbReference type="HAMAP-Rule" id="MF_00061"/>
    </source>
</evidence>
<accession>A0A174DTJ7</accession>
<dbReference type="InterPro" id="IPR006204">
    <property type="entry name" value="GHMP_kinase_N_dom"/>
</dbReference>
<dbReference type="Pfam" id="PF00288">
    <property type="entry name" value="GHMP_kinases_N"/>
    <property type="match status" value="1"/>
</dbReference>
<dbReference type="PANTHER" id="PTHR43527:SF2">
    <property type="entry name" value="4-DIPHOSPHOCYTIDYL-2-C-METHYL-D-ERYTHRITOL KINASE, CHLOROPLASTIC"/>
    <property type="match status" value="1"/>
</dbReference>
<gene>
    <name evidence="9 12" type="primary">ispE</name>
    <name evidence="12" type="ORF">ERS852381_01307</name>
</gene>
<comment type="catalytic activity">
    <reaction evidence="9">
        <text>4-CDP-2-C-methyl-D-erythritol + ATP = 4-CDP-2-C-methyl-D-erythritol 2-phosphate + ADP + H(+)</text>
        <dbReference type="Rhea" id="RHEA:18437"/>
        <dbReference type="ChEBI" id="CHEBI:15378"/>
        <dbReference type="ChEBI" id="CHEBI:30616"/>
        <dbReference type="ChEBI" id="CHEBI:57823"/>
        <dbReference type="ChEBI" id="CHEBI:57919"/>
        <dbReference type="ChEBI" id="CHEBI:456216"/>
        <dbReference type="EC" id="2.7.1.148"/>
    </reaction>
</comment>
<keyword evidence="4 9" id="KW-0808">Transferase</keyword>
<organism evidence="12 13">
    <name type="scientific">Collinsella aerofaciens</name>
    <dbReference type="NCBI Taxonomy" id="74426"/>
    <lineage>
        <taxon>Bacteria</taxon>
        <taxon>Bacillati</taxon>
        <taxon>Actinomycetota</taxon>
        <taxon>Coriobacteriia</taxon>
        <taxon>Coriobacteriales</taxon>
        <taxon>Coriobacteriaceae</taxon>
        <taxon>Collinsella</taxon>
    </lineage>
</organism>
<feature type="active site" evidence="9">
    <location>
        <position position="13"/>
    </location>
</feature>
<dbReference type="Proteomes" id="UP000095468">
    <property type="component" value="Unassembled WGS sequence"/>
</dbReference>
<evidence type="ECO:0000256" key="2">
    <source>
        <dbReference type="ARBA" id="ARBA00012052"/>
    </source>
</evidence>
<dbReference type="AlphaFoldDB" id="A0A174DTJ7"/>
<dbReference type="Gene3D" id="3.30.70.890">
    <property type="entry name" value="GHMP kinase, C-terminal domain"/>
    <property type="match status" value="1"/>
</dbReference>
<evidence type="ECO:0000259" key="10">
    <source>
        <dbReference type="Pfam" id="PF00288"/>
    </source>
</evidence>
<keyword evidence="5 9" id="KW-0547">Nucleotide-binding</keyword>
<dbReference type="GO" id="GO:0005524">
    <property type="term" value="F:ATP binding"/>
    <property type="evidence" value="ECO:0007669"/>
    <property type="project" value="UniProtKB-UniRule"/>
</dbReference>
<dbReference type="GO" id="GO:0019288">
    <property type="term" value="P:isopentenyl diphosphate biosynthetic process, methylerythritol 4-phosphate pathway"/>
    <property type="evidence" value="ECO:0007669"/>
    <property type="project" value="UniProtKB-UniRule"/>
</dbReference>
<keyword evidence="9" id="KW-0414">Isoprene biosynthesis</keyword>
<dbReference type="GO" id="GO:0016114">
    <property type="term" value="P:terpenoid biosynthetic process"/>
    <property type="evidence" value="ECO:0007669"/>
    <property type="project" value="UniProtKB-UniRule"/>
</dbReference>
<dbReference type="InterPro" id="IPR014721">
    <property type="entry name" value="Ribsml_uS5_D2-typ_fold_subgr"/>
</dbReference>
<evidence type="ECO:0000313" key="13">
    <source>
        <dbReference type="Proteomes" id="UP000095468"/>
    </source>
</evidence>
<keyword evidence="6 9" id="KW-0418">Kinase</keyword>
<sequence length="298" mass="31399">MTDRSLTLSAPAKINLYLGVHTERDDRGYHRVDSLMAAVGLSDTVTVTPAQALTVQTVPASDFPMQKNTAYRAAVAMAEHYGREANICVTIEKRIPLCAGLGGPSTDAAAVIVALAELWGIDRTDPALDDIARGIGADVPFFLHASPAFYVGGGDVLATEYSVLPATPVVLVKPREASVSTIEAYRCFDEAPVPADKPGAIASALRAGDAETAYALIHNNLGVISAQMEPQIQTVLDWLRKQDGTIAVDVCGSGACSFAICDTAATAERLADAAQQNGWWACATELIPNTVQIDASKK</sequence>
<comment type="function">
    <text evidence="9">Catalyzes the phosphorylation of the position 2 hydroxy group of 4-diphosphocytidyl-2C-methyl-D-erythritol.</text>
</comment>
<feature type="active site" evidence="9">
    <location>
        <position position="138"/>
    </location>
</feature>
<evidence type="ECO:0000256" key="3">
    <source>
        <dbReference type="ARBA" id="ARBA00017473"/>
    </source>
</evidence>
<dbReference type="InterPro" id="IPR036554">
    <property type="entry name" value="GHMP_kinase_C_sf"/>
</dbReference>
<comment type="similarity">
    <text evidence="1 9">Belongs to the GHMP kinase family. IspE subfamily.</text>
</comment>
<evidence type="ECO:0000256" key="5">
    <source>
        <dbReference type="ARBA" id="ARBA00022741"/>
    </source>
</evidence>
<dbReference type="SUPFAM" id="SSF55060">
    <property type="entry name" value="GHMP Kinase, C-terminal domain"/>
    <property type="match status" value="1"/>
</dbReference>
<evidence type="ECO:0000256" key="8">
    <source>
        <dbReference type="ARBA" id="ARBA00032554"/>
    </source>
</evidence>
<dbReference type="SUPFAM" id="SSF54211">
    <property type="entry name" value="Ribosomal protein S5 domain 2-like"/>
    <property type="match status" value="1"/>
</dbReference>
<evidence type="ECO:0000256" key="1">
    <source>
        <dbReference type="ARBA" id="ARBA00009684"/>
    </source>
</evidence>
<protein>
    <recommendedName>
        <fullName evidence="3 9">4-diphosphocytidyl-2-C-methyl-D-erythritol kinase</fullName>
        <shortName evidence="9">CMK</shortName>
        <ecNumber evidence="2 9">2.7.1.148</ecNumber>
    </recommendedName>
    <alternativeName>
        <fullName evidence="8 9">4-(cytidine-5'-diphospho)-2-C-methyl-D-erythritol kinase</fullName>
    </alternativeName>
</protein>
<name>A0A174DTJ7_9ACTN</name>
<evidence type="ECO:0000313" key="12">
    <source>
        <dbReference type="EMBL" id="CUO27558.1"/>
    </source>
</evidence>
<feature type="domain" description="GHMP kinase N-terminal" evidence="10">
    <location>
        <begin position="68"/>
        <end position="144"/>
    </location>
</feature>
<dbReference type="InterPro" id="IPR020568">
    <property type="entry name" value="Ribosomal_Su5_D2-typ_SF"/>
</dbReference>
<feature type="domain" description="GHMP kinase C-terminal" evidence="11">
    <location>
        <begin position="202"/>
        <end position="277"/>
    </location>
</feature>
<comment type="pathway">
    <text evidence="9">Isoprenoid biosynthesis; isopentenyl diphosphate biosynthesis via DXP pathway; isopentenyl diphosphate from 1-deoxy-D-xylulose 5-phosphate: step 3/6.</text>
</comment>
<dbReference type="PANTHER" id="PTHR43527">
    <property type="entry name" value="4-DIPHOSPHOCYTIDYL-2-C-METHYL-D-ERYTHRITOL KINASE, CHLOROPLASTIC"/>
    <property type="match status" value="1"/>
</dbReference>